<dbReference type="Proteomes" id="UP000004263">
    <property type="component" value="Unassembled WGS sequence"/>
</dbReference>
<evidence type="ECO:0000256" key="4">
    <source>
        <dbReference type="ARBA" id="ARBA00022989"/>
    </source>
</evidence>
<name>Q1N6K8_9GAMM</name>
<proteinExistence type="inferred from homology"/>
<protein>
    <recommendedName>
        <fullName evidence="7">EamA domain-containing protein</fullName>
    </recommendedName>
</protein>
<keyword evidence="9" id="KW-1185">Reference proteome</keyword>
<dbReference type="Pfam" id="PF00892">
    <property type="entry name" value="EamA"/>
    <property type="match status" value="1"/>
</dbReference>
<dbReference type="STRING" id="207949.RED65_09339"/>
<feature type="transmembrane region" description="Helical" evidence="6">
    <location>
        <begin position="32"/>
        <end position="48"/>
    </location>
</feature>
<keyword evidence="3 6" id="KW-0812">Transmembrane</keyword>
<keyword evidence="5 6" id="KW-0472">Membrane</keyword>
<feature type="domain" description="EamA" evidence="7">
    <location>
        <begin position="2"/>
        <end position="130"/>
    </location>
</feature>
<feature type="transmembrane region" description="Helical" evidence="6">
    <location>
        <begin position="60"/>
        <end position="80"/>
    </location>
</feature>
<dbReference type="SUPFAM" id="SSF103481">
    <property type="entry name" value="Multidrug resistance efflux transporter EmrE"/>
    <property type="match status" value="1"/>
</dbReference>
<evidence type="ECO:0000256" key="3">
    <source>
        <dbReference type="ARBA" id="ARBA00022692"/>
    </source>
</evidence>
<dbReference type="InterPro" id="IPR000620">
    <property type="entry name" value="EamA_dom"/>
</dbReference>
<dbReference type="AlphaFoldDB" id="Q1N6K8"/>
<accession>Q1N6K8</accession>
<dbReference type="GO" id="GO:0016020">
    <property type="term" value="C:membrane"/>
    <property type="evidence" value="ECO:0007669"/>
    <property type="project" value="UniProtKB-SubCell"/>
</dbReference>
<dbReference type="HOGENOM" id="CLU_074515_0_0_6"/>
<comment type="subcellular location">
    <subcellularLocation>
        <location evidence="1">Membrane</location>
        <topology evidence="1">Multi-pass membrane protein</topology>
    </subcellularLocation>
</comment>
<comment type="similarity">
    <text evidence="2">Belongs to the EamA transporter family.</text>
</comment>
<feature type="transmembrane region" description="Helical" evidence="6">
    <location>
        <begin position="86"/>
        <end position="106"/>
    </location>
</feature>
<comment type="caution">
    <text evidence="8">The sequence shown here is derived from an EMBL/GenBank/DDBJ whole genome shotgun (WGS) entry which is preliminary data.</text>
</comment>
<feature type="transmembrane region" description="Helical" evidence="6">
    <location>
        <begin position="174"/>
        <end position="194"/>
    </location>
</feature>
<sequence length="283" mass="30247">MLLLITGVSIALMLPMAKIAVAKGIDPLAYAFWQATGAGLILSVFNLIHGSAGAKLHKRYFMMSGLTAIAIPNAVAFSIAVELGAAITSVYYALPSLVTYGLALLLKLERIQRLRVAGLVISVAGCAWVLLGNQSVAMTSSSINTMLLGLLIPVALGVGNIYRTRAWPKGATPNQLAPGMLMGGAFGIFMYLMLQNRLEVLLFAHTEILLILIVQSLITAQSYLWFFKLQKLATPVFISQLGFIIIPAGALAGVLFLGEQIGVDFILGVSVLFLGMWLANHTK</sequence>
<evidence type="ECO:0000313" key="9">
    <source>
        <dbReference type="Proteomes" id="UP000004263"/>
    </source>
</evidence>
<evidence type="ECO:0000256" key="6">
    <source>
        <dbReference type="SAM" id="Phobius"/>
    </source>
</evidence>
<gene>
    <name evidence="8" type="ORF">RED65_09339</name>
</gene>
<feature type="transmembrane region" description="Helical" evidence="6">
    <location>
        <begin position="261"/>
        <end position="279"/>
    </location>
</feature>
<evidence type="ECO:0000256" key="5">
    <source>
        <dbReference type="ARBA" id="ARBA00023136"/>
    </source>
</evidence>
<dbReference type="InterPro" id="IPR050638">
    <property type="entry name" value="AA-Vitamin_Transporters"/>
</dbReference>
<feature type="transmembrane region" description="Helical" evidence="6">
    <location>
        <begin position="113"/>
        <end position="131"/>
    </location>
</feature>
<feature type="transmembrane region" description="Helical" evidence="6">
    <location>
        <begin position="200"/>
        <end position="220"/>
    </location>
</feature>
<dbReference type="PANTHER" id="PTHR32322">
    <property type="entry name" value="INNER MEMBRANE TRANSPORTER"/>
    <property type="match status" value="1"/>
</dbReference>
<dbReference type="EMBL" id="AAQH01000001">
    <property type="protein sequence ID" value="EAT13584.1"/>
    <property type="molecule type" value="Genomic_DNA"/>
</dbReference>
<dbReference type="PANTHER" id="PTHR32322:SF2">
    <property type="entry name" value="EAMA DOMAIN-CONTAINING PROTEIN"/>
    <property type="match status" value="1"/>
</dbReference>
<reference evidence="8 9" key="1">
    <citation type="submission" date="2006-03" db="EMBL/GenBank/DDBJ databases">
        <authorList>
            <person name="Pinhassi J."/>
            <person name="Pedros-Alio C."/>
            <person name="Ferriera S."/>
            <person name="Johnson J."/>
            <person name="Kravitz S."/>
            <person name="Halpern A."/>
            <person name="Remington K."/>
            <person name="Beeson K."/>
            <person name="Tran B."/>
            <person name="Rogers Y.-H."/>
            <person name="Friedman R."/>
            <person name="Venter J.C."/>
        </authorList>
    </citation>
    <scope>NUCLEOTIDE SEQUENCE [LARGE SCALE GENOMIC DNA]</scope>
    <source>
        <strain evidence="8 9">RED65</strain>
    </source>
</reference>
<evidence type="ECO:0000256" key="2">
    <source>
        <dbReference type="ARBA" id="ARBA00007362"/>
    </source>
</evidence>
<feature type="transmembrane region" description="Helical" evidence="6">
    <location>
        <begin position="232"/>
        <end position="255"/>
    </location>
</feature>
<feature type="transmembrane region" description="Helical" evidence="6">
    <location>
        <begin position="143"/>
        <end position="162"/>
    </location>
</feature>
<dbReference type="InterPro" id="IPR037185">
    <property type="entry name" value="EmrE-like"/>
</dbReference>
<evidence type="ECO:0000313" key="8">
    <source>
        <dbReference type="EMBL" id="EAT13584.1"/>
    </source>
</evidence>
<organism evidence="8 9">
    <name type="scientific">Bermanella marisrubri</name>
    <dbReference type="NCBI Taxonomy" id="207949"/>
    <lineage>
        <taxon>Bacteria</taxon>
        <taxon>Pseudomonadati</taxon>
        <taxon>Pseudomonadota</taxon>
        <taxon>Gammaproteobacteria</taxon>
        <taxon>Oceanospirillales</taxon>
        <taxon>Oceanospirillaceae</taxon>
        <taxon>Bermanella</taxon>
    </lineage>
</organism>
<keyword evidence="4 6" id="KW-1133">Transmembrane helix</keyword>
<evidence type="ECO:0000259" key="7">
    <source>
        <dbReference type="Pfam" id="PF00892"/>
    </source>
</evidence>
<evidence type="ECO:0000256" key="1">
    <source>
        <dbReference type="ARBA" id="ARBA00004141"/>
    </source>
</evidence>